<keyword evidence="6" id="KW-0234">DNA repair</keyword>
<dbReference type="SMART" id="SM01232">
    <property type="entry name" value="H2TH"/>
    <property type="match status" value="1"/>
</dbReference>
<dbReference type="InterPro" id="IPR010979">
    <property type="entry name" value="Ribosomal_uS13-like_H2TH"/>
</dbReference>
<dbReference type="Gene3D" id="1.10.8.50">
    <property type="match status" value="1"/>
</dbReference>
<evidence type="ECO:0000256" key="9">
    <source>
        <dbReference type="ARBA" id="ARBA00023295"/>
    </source>
</evidence>
<dbReference type="RefSeq" id="WP_189449087.1">
    <property type="nucleotide sequence ID" value="NZ_BMXY01000002.1"/>
</dbReference>
<evidence type="ECO:0000259" key="10">
    <source>
        <dbReference type="PROSITE" id="PS51068"/>
    </source>
</evidence>
<dbReference type="Pfam" id="PF06831">
    <property type="entry name" value="H2TH"/>
    <property type="match status" value="1"/>
</dbReference>
<dbReference type="PANTHER" id="PTHR22993">
    <property type="entry name" value="FORMAMIDOPYRIMIDINE-DNA GLYCOSYLASE"/>
    <property type="match status" value="1"/>
</dbReference>
<keyword evidence="4" id="KW-0378">Hydrolase</keyword>
<dbReference type="PROSITE" id="PS51068">
    <property type="entry name" value="FPG_CAT"/>
    <property type="match status" value="1"/>
</dbReference>
<dbReference type="SUPFAM" id="SSF81624">
    <property type="entry name" value="N-terminal domain of MutM-like DNA repair proteins"/>
    <property type="match status" value="1"/>
</dbReference>
<keyword evidence="11" id="KW-0540">Nuclease</keyword>
<evidence type="ECO:0000256" key="8">
    <source>
        <dbReference type="ARBA" id="ARBA00023268"/>
    </source>
</evidence>
<evidence type="ECO:0000256" key="7">
    <source>
        <dbReference type="ARBA" id="ARBA00023239"/>
    </source>
</evidence>
<dbReference type="SMART" id="SM00898">
    <property type="entry name" value="Fapy_DNA_glyco"/>
    <property type="match status" value="1"/>
</dbReference>
<dbReference type="GO" id="GO:0004519">
    <property type="term" value="F:endonuclease activity"/>
    <property type="evidence" value="ECO:0007669"/>
    <property type="project" value="UniProtKB-KW"/>
</dbReference>
<keyword evidence="7" id="KW-0456">Lyase</keyword>
<keyword evidence="12" id="KW-1185">Reference proteome</keyword>
<keyword evidence="5" id="KW-0238">DNA-binding</keyword>
<gene>
    <name evidence="11" type="ORF">GCM10008101_17690</name>
</gene>
<comment type="catalytic activity">
    <reaction evidence="1">
        <text>Hydrolysis of DNA containing ring-opened 7-methylguanine residues, releasing 2,6-diamino-4-hydroxy-5-(N-methyl)formamidopyrimidine.</text>
        <dbReference type="EC" id="3.2.2.23"/>
    </reaction>
</comment>
<evidence type="ECO:0000313" key="12">
    <source>
        <dbReference type="Proteomes" id="UP000643403"/>
    </source>
</evidence>
<reference evidence="12" key="1">
    <citation type="journal article" date="2019" name="Int. J. Syst. Evol. Microbiol.">
        <title>The Global Catalogue of Microorganisms (GCM) 10K type strain sequencing project: providing services to taxonomists for standard genome sequencing and annotation.</title>
        <authorList>
            <consortium name="The Broad Institute Genomics Platform"/>
            <consortium name="The Broad Institute Genome Sequencing Center for Infectious Disease"/>
            <person name="Wu L."/>
            <person name="Ma J."/>
        </authorList>
    </citation>
    <scope>NUCLEOTIDE SEQUENCE [LARGE SCALE GENOMIC DNA]</scope>
    <source>
        <strain evidence="12">KCTC 22558</strain>
    </source>
</reference>
<comment type="similarity">
    <text evidence="2">Belongs to the FPG family.</text>
</comment>
<dbReference type="Pfam" id="PF01149">
    <property type="entry name" value="Fapy_DNA_glyco"/>
    <property type="match status" value="1"/>
</dbReference>
<keyword evidence="8" id="KW-0511">Multifunctional enzyme</keyword>
<evidence type="ECO:0000313" key="11">
    <source>
        <dbReference type="EMBL" id="GGZ64486.1"/>
    </source>
</evidence>
<dbReference type="PANTHER" id="PTHR22993:SF9">
    <property type="entry name" value="FORMAMIDOPYRIMIDINE-DNA GLYCOSYLASE"/>
    <property type="match status" value="1"/>
</dbReference>
<dbReference type="EMBL" id="BMXY01000002">
    <property type="protein sequence ID" value="GGZ64486.1"/>
    <property type="molecule type" value="Genomic_DNA"/>
</dbReference>
<dbReference type="Proteomes" id="UP000643403">
    <property type="component" value="Unassembled WGS sequence"/>
</dbReference>
<dbReference type="Gene3D" id="3.20.190.10">
    <property type="entry name" value="MutM-like, N-terminal"/>
    <property type="match status" value="1"/>
</dbReference>
<dbReference type="InterPro" id="IPR012319">
    <property type="entry name" value="FPG_cat"/>
</dbReference>
<evidence type="ECO:0000256" key="1">
    <source>
        <dbReference type="ARBA" id="ARBA00001668"/>
    </source>
</evidence>
<keyword evidence="3" id="KW-0227">DNA damage</keyword>
<dbReference type="InterPro" id="IPR035937">
    <property type="entry name" value="FPG_N"/>
</dbReference>
<feature type="domain" description="Formamidopyrimidine-DNA glycosylase catalytic" evidence="10">
    <location>
        <begin position="2"/>
        <end position="94"/>
    </location>
</feature>
<name>A0ABQ3C2E6_9GAMM</name>
<keyword evidence="9" id="KW-0326">Glycosidase</keyword>
<dbReference type="SUPFAM" id="SSF46946">
    <property type="entry name" value="S13-like H2TH domain"/>
    <property type="match status" value="1"/>
</dbReference>
<proteinExistence type="inferred from homology"/>
<keyword evidence="11" id="KW-0255">Endonuclease</keyword>
<dbReference type="InterPro" id="IPR015886">
    <property type="entry name" value="H2TH_FPG"/>
</dbReference>
<organism evidence="11 12">
    <name type="scientific">Cognatilysobacter xinjiangensis</name>
    <dbReference type="NCBI Taxonomy" id="546892"/>
    <lineage>
        <taxon>Bacteria</taxon>
        <taxon>Pseudomonadati</taxon>
        <taxon>Pseudomonadota</taxon>
        <taxon>Gammaproteobacteria</taxon>
        <taxon>Lysobacterales</taxon>
        <taxon>Lysobacteraceae</taxon>
        <taxon>Cognatilysobacter</taxon>
    </lineage>
</organism>
<sequence length="266" mass="30992">MPEGPSLVILRERAESLAGLKVLEASGNTKQDLLRLPGSRLKSVRTWGKHFLLDFGDFAVRIHMLMFGSYCIDERKEDKTPRLSRRFTRKRELNFYSCSVKFIDEPLDDAYDWAADVMADEWDPKAARRKLKAMPDTICADALLEQDVFAGVGNIIKNEVLHRIRVHPQTRIGDLPSRKLTELIVQAREYSFDFYEWKKEFTLRQHWQVHAKKTCPRDGTPLSFCRHLGKKERRAFWCDTCQRFYGEGEPPPLPAPKPTTRRLGRR</sequence>
<evidence type="ECO:0000256" key="5">
    <source>
        <dbReference type="ARBA" id="ARBA00023125"/>
    </source>
</evidence>
<evidence type="ECO:0000256" key="4">
    <source>
        <dbReference type="ARBA" id="ARBA00022801"/>
    </source>
</evidence>
<protein>
    <submittedName>
        <fullName evidence="11">Endonuclease</fullName>
    </submittedName>
</protein>
<evidence type="ECO:0000256" key="3">
    <source>
        <dbReference type="ARBA" id="ARBA00022763"/>
    </source>
</evidence>
<comment type="caution">
    <text evidence="11">The sequence shown here is derived from an EMBL/GenBank/DDBJ whole genome shotgun (WGS) entry which is preliminary data.</text>
</comment>
<evidence type="ECO:0000256" key="2">
    <source>
        <dbReference type="ARBA" id="ARBA00009409"/>
    </source>
</evidence>
<evidence type="ECO:0000256" key="6">
    <source>
        <dbReference type="ARBA" id="ARBA00023204"/>
    </source>
</evidence>
<accession>A0ABQ3C2E6</accession>